<feature type="region of interest" description="Disordered" evidence="1">
    <location>
        <begin position="1"/>
        <end position="79"/>
    </location>
</feature>
<evidence type="ECO:0000256" key="1">
    <source>
        <dbReference type="SAM" id="MobiDB-lite"/>
    </source>
</evidence>
<keyword evidence="3" id="KW-1185">Reference proteome</keyword>
<proteinExistence type="predicted"/>
<name>A0A8T2NZ44_9TELE</name>
<evidence type="ECO:0000313" key="2">
    <source>
        <dbReference type="EMBL" id="KAG9345359.1"/>
    </source>
</evidence>
<dbReference type="EMBL" id="JAFBMS010000018">
    <property type="protein sequence ID" value="KAG9345359.1"/>
    <property type="molecule type" value="Genomic_DNA"/>
</dbReference>
<feature type="compositionally biased region" description="Basic and acidic residues" evidence="1">
    <location>
        <begin position="231"/>
        <end position="251"/>
    </location>
</feature>
<feature type="compositionally biased region" description="Polar residues" evidence="1">
    <location>
        <begin position="205"/>
        <end position="221"/>
    </location>
</feature>
<protein>
    <submittedName>
        <fullName evidence="2">Uncharacterized protein</fullName>
    </submittedName>
</protein>
<comment type="caution">
    <text evidence="2">The sequence shown here is derived from an EMBL/GenBank/DDBJ whole genome shotgun (WGS) entry which is preliminary data.</text>
</comment>
<dbReference type="AlphaFoldDB" id="A0A8T2NZ44"/>
<feature type="region of interest" description="Disordered" evidence="1">
    <location>
        <begin position="187"/>
        <end position="269"/>
    </location>
</feature>
<dbReference type="Proteomes" id="UP000824540">
    <property type="component" value="Unassembled WGS sequence"/>
</dbReference>
<gene>
    <name evidence="2" type="ORF">JZ751_009906</name>
</gene>
<reference evidence="2" key="1">
    <citation type="thesis" date="2021" institute="BYU ScholarsArchive" country="Provo, UT, USA">
        <title>Applications of and Algorithms for Genome Assembly and Genomic Analyses with an Emphasis on Marine Teleosts.</title>
        <authorList>
            <person name="Pickett B.D."/>
        </authorList>
    </citation>
    <scope>NUCLEOTIDE SEQUENCE</scope>
    <source>
        <strain evidence="2">HI-2016</strain>
    </source>
</reference>
<feature type="compositionally biased region" description="Pro residues" evidence="1">
    <location>
        <begin position="16"/>
        <end position="25"/>
    </location>
</feature>
<feature type="compositionally biased region" description="Pro residues" evidence="1">
    <location>
        <begin position="37"/>
        <end position="51"/>
    </location>
</feature>
<organism evidence="2 3">
    <name type="scientific">Albula glossodonta</name>
    <name type="common">roundjaw bonefish</name>
    <dbReference type="NCBI Taxonomy" id="121402"/>
    <lineage>
        <taxon>Eukaryota</taxon>
        <taxon>Metazoa</taxon>
        <taxon>Chordata</taxon>
        <taxon>Craniata</taxon>
        <taxon>Vertebrata</taxon>
        <taxon>Euteleostomi</taxon>
        <taxon>Actinopterygii</taxon>
        <taxon>Neopterygii</taxon>
        <taxon>Teleostei</taxon>
        <taxon>Albuliformes</taxon>
        <taxon>Albulidae</taxon>
        <taxon>Albula</taxon>
    </lineage>
</organism>
<dbReference type="OrthoDB" id="8956856at2759"/>
<sequence>MGPEKDSTLINTMITTPPPSPPLPGTPLLRGRHVPCPAAPPCSPCPSPPLSPSNKHSGPTGVTLRPPPPHPVGQLDPLRRHSWDPGAVVLGYPQYQHYSVSLDDLNPEEIEKMLGGALGGIRGRDPRRVPITQYAQDLGSLLSLTEEEAGPDPQHYSLLEEQSTQLQGCSASAPSLCDALVESQSLSSTPHAWPRPRPRPHSHCNESSLYSVVGGSTQSVDAGSEVGSVDWGREERTEGQQGHREEREEKTGSPFGRTFSFLRKMAGTR</sequence>
<accession>A0A8T2NZ44</accession>
<evidence type="ECO:0000313" key="3">
    <source>
        <dbReference type="Proteomes" id="UP000824540"/>
    </source>
</evidence>
<feature type="non-terminal residue" evidence="2">
    <location>
        <position position="269"/>
    </location>
</feature>